<feature type="domain" description="RNA polymerase sigma-70 region 2" evidence="2">
    <location>
        <begin position="8"/>
        <end position="71"/>
    </location>
</feature>
<dbReference type="SUPFAM" id="SSF88946">
    <property type="entry name" value="Sigma2 domain of RNA polymerase sigma factors"/>
    <property type="match status" value="1"/>
</dbReference>
<dbReference type="RefSeq" id="WP_228976696.1">
    <property type="nucleotide sequence ID" value="NZ_CAJQYY010000007.1"/>
</dbReference>
<name>A0ABN7QJ52_9BURK</name>
<evidence type="ECO:0000259" key="2">
    <source>
        <dbReference type="Pfam" id="PF04542"/>
    </source>
</evidence>
<dbReference type="InterPro" id="IPR052704">
    <property type="entry name" value="ECF_Sigma-70_Domain"/>
</dbReference>
<dbReference type="NCBIfam" id="NF007214">
    <property type="entry name" value="PRK09636.1"/>
    <property type="match status" value="1"/>
</dbReference>
<dbReference type="SUPFAM" id="SSF54427">
    <property type="entry name" value="NTF2-like"/>
    <property type="match status" value="1"/>
</dbReference>
<feature type="domain" description="RNA polymerase sigma factor 70 region 4 type 2" evidence="3">
    <location>
        <begin position="107"/>
        <end position="156"/>
    </location>
</feature>
<protein>
    <submittedName>
        <fullName evidence="4">ECF RNA polymerase sigma factor SigJ</fullName>
    </submittedName>
</protein>
<dbReference type="NCBIfam" id="TIGR02957">
    <property type="entry name" value="SigX4"/>
    <property type="match status" value="1"/>
</dbReference>
<dbReference type="NCBIfam" id="TIGR02937">
    <property type="entry name" value="sigma70-ECF"/>
    <property type="match status" value="1"/>
</dbReference>
<dbReference type="InterPro" id="IPR014303">
    <property type="entry name" value="RNA_pol_sigma-70_ECF"/>
</dbReference>
<proteinExistence type="predicted"/>
<evidence type="ECO:0000313" key="5">
    <source>
        <dbReference type="Proteomes" id="UP000789752"/>
    </source>
</evidence>
<evidence type="ECO:0000256" key="1">
    <source>
        <dbReference type="ARBA" id="ARBA00011344"/>
    </source>
</evidence>
<dbReference type="InterPro" id="IPR013325">
    <property type="entry name" value="RNA_pol_sigma_r2"/>
</dbReference>
<dbReference type="InterPro" id="IPR007627">
    <property type="entry name" value="RNA_pol_sigma70_r2"/>
</dbReference>
<dbReference type="Proteomes" id="UP000789752">
    <property type="component" value="Unassembled WGS sequence"/>
</dbReference>
<comment type="caution">
    <text evidence="4">The sequence shown here is derived from an EMBL/GenBank/DDBJ whole genome shotgun (WGS) entry which is preliminary data.</text>
</comment>
<dbReference type="EMBL" id="CAJQYY010000007">
    <property type="protein sequence ID" value="CAG4893456.1"/>
    <property type="molecule type" value="Genomic_DNA"/>
</dbReference>
<gene>
    <name evidence="4" type="primary">sigJ</name>
    <name evidence="4" type="ORF">R54767_01563</name>
</gene>
<evidence type="ECO:0000259" key="3">
    <source>
        <dbReference type="Pfam" id="PF08281"/>
    </source>
</evidence>
<dbReference type="Gene3D" id="1.10.1740.10">
    <property type="match status" value="1"/>
</dbReference>
<dbReference type="InterPro" id="IPR013324">
    <property type="entry name" value="RNA_pol_sigma_r3/r4-like"/>
</dbReference>
<accession>A0ABN7QJ52</accession>
<keyword evidence="5" id="KW-1185">Reference proteome</keyword>
<dbReference type="Pfam" id="PF08281">
    <property type="entry name" value="Sigma70_r4_2"/>
    <property type="match status" value="1"/>
</dbReference>
<dbReference type="PANTHER" id="PTHR30173:SF36">
    <property type="entry name" value="ECF RNA POLYMERASE SIGMA FACTOR SIGJ"/>
    <property type="match status" value="1"/>
</dbReference>
<organism evidence="4 5">
    <name type="scientific">Paraburkholderia gardini</name>
    <dbReference type="NCBI Taxonomy" id="2823469"/>
    <lineage>
        <taxon>Bacteria</taxon>
        <taxon>Pseudomonadati</taxon>
        <taxon>Pseudomonadota</taxon>
        <taxon>Betaproteobacteria</taxon>
        <taxon>Burkholderiales</taxon>
        <taxon>Burkholderiaceae</taxon>
        <taxon>Paraburkholderia</taxon>
    </lineage>
</organism>
<dbReference type="InterPro" id="IPR032710">
    <property type="entry name" value="NTF2-like_dom_sf"/>
</dbReference>
<comment type="subunit">
    <text evidence="1">Interacts transiently with the RNA polymerase catalytic core formed by RpoA, RpoB, RpoC and RpoZ (2 alpha, 1 beta, 1 beta' and 1 omega subunit) to form the RNA polymerase holoenzyme that can initiate transcription.</text>
</comment>
<evidence type="ECO:0000313" key="4">
    <source>
        <dbReference type="EMBL" id="CAG4893456.1"/>
    </source>
</evidence>
<dbReference type="Pfam" id="PF04542">
    <property type="entry name" value="Sigma70_r2"/>
    <property type="match status" value="1"/>
</dbReference>
<dbReference type="InterPro" id="IPR036388">
    <property type="entry name" value="WH-like_DNA-bd_sf"/>
</dbReference>
<reference evidence="4 5" key="1">
    <citation type="submission" date="2021-04" db="EMBL/GenBank/DDBJ databases">
        <authorList>
            <person name="Vanwijnsberghe S."/>
        </authorList>
    </citation>
    <scope>NUCLEOTIDE SEQUENCE [LARGE SCALE GENOMIC DNA]</scope>
    <source>
        <strain evidence="4 5">LMG 32171</strain>
    </source>
</reference>
<dbReference type="Gene3D" id="1.10.10.10">
    <property type="entry name" value="Winged helix-like DNA-binding domain superfamily/Winged helix DNA-binding domain"/>
    <property type="match status" value="1"/>
</dbReference>
<dbReference type="InterPro" id="IPR014284">
    <property type="entry name" value="RNA_pol_sigma-70_dom"/>
</dbReference>
<dbReference type="PANTHER" id="PTHR30173">
    <property type="entry name" value="SIGMA 19 FACTOR"/>
    <property type="match status" value="1"/>
</dbReference>
<dbReference type="InterPro" id="IPR013249">
    <property type="entry name" value="RNA_pol_sigma70_r4_t2"/>
</dbReference>
<sequence>MIEATDIFNRLRRRLQGIAYRMLGSSAEAEEVVQDAWIRWHETQQDRVENAEAWLVSVTTRLAIDRLRAAKVQREHYVGLWLPEPLLEESSSSPEQILEHANDVSVAFLTLLERLAPEARAAWLLREVFDAGYDEVAEVLGKSEAACRQIVHRAKVQVRDERPRHTVAHETQLRLLRGFADAAVRGEFAALKAMLADDAQLIGDGGGKVPSFGVPMLGGQRIAQLFFATRLRYPNAVRYEVVMLNGQWGLLRFIDGALESAQALETDGERIVRFHVQRNPDKLARIAAARGCNLNGTQVTNDPRVADVTGAPPQTS</sequence>
<dbReference type="SUPFAM" id="SSF88659">
    <property type="entry name" value="Sigma3 and sigma4 domains of RNA polymerase sigma factors"/>
    <property type="match status" value="1"/>
</dbReference>